<dbReference type="EMBL" id="CP000678">
    <property type="protein sequence ID" value="ABQ86795.1"/>
    <property type="molecule type" value="Genomic_DNA"/>
</dbReference>
<dbReference type="Proteomes" id="UP000001992">
    <property type="component" value="Chromosome"/>
</dbReference>
<accession>A5UKR7</accession>
<sequence length="50" mass="6007">MSIDFKHLVFLHGNLAEFFHVFDLYIKSENCENQFNIINFGVYYLTNNVF</sequence>
<dbReference type="HOGENOM" id="CLU_3113121_0_0_2"/>
<name>A5UKR7_METS3</name>
<evidence type="ECO:0000313" key="1">
    <source>
        <dbReference type="EMBL" id="ABQ86795.1"/>
    </source>
</evidence>
<proteinExistence type="predicted"/>
<dbReference type="KEGG" id="msi:Msm_0590"/>
<keyword evidence="2" id="KW-1185">Reference proteome</keyword>
<organism evidence="1 2">
    <name type="scientific">Methanobrevibacter smithii (strain ATCC 35061 / DSM 861 / OCM 144 / PS)</name>
    <dbReference type="NCBI Taxonomy" id="420247"/>
    <lineage>
        <taxon>Archaea</taxon>
        <taxon>Methanobacteriati</taxon>
        <taxon>Methanobacteriota</taxon>
        <taxon>Methanomada group</taxon>
        <taxon>Methanobacteria</taxon>
        <taxon>Methanobacteriales</taxon>
        <taxon>Methanobacteriaceae</taxon>
        <taxon>Methanobrevibacter</taxon>
    </lineage>
</organism>
<dbReference type="AlphaFoldDB" id="A5UKR7"/>
<dbReference type="EnsemblBacteria" id="ABQ86795">
    <property type="protein sequence ID" value="ABQ86795"/>
    <property type="gene ID" value="Msm_0590"/>
</dbReference>
<gene>
    <name evidence="1" type="ordered locus">Msm_0590</name>
</gene>
<dbReference type="BioCyc" id="MSMI420247:GHWZ-601-MONOMER"/>
<evidence type="ECO:0000313" key="2">
    <source>
        <dbReference type="Proteomes" id="UP000001992"/>
    </source>
</evidence>
<protein>
    <submittedName>
        <fullName evidence="1">Uncharacterized protein</fullName>
    </submittedName>
</protein>
<reference evidence="1 2" key="1">
    <citation type="journal article" date="2007" name="Proc. Natl. Acad. Sci. U.S.A.">
        <title>Genomic and metabolic adaptations of Methanobrevibacter smithii to the human gut.</title>
        <authorList>
            <person name="Samuel B.S."/>
            <person name="Hansen E.E."/>
            <person name="Manchester J.K."/>
            <person name="Coutinho P.M."/>
            <person name="Henrissat B."/>
            <person name="Fulton R."/>
            <person name="Latreille P."/>
            <person name="Kim K."/>
            <person name="Wilson R.K."/>
            <person name="Gordon J.I."/>
        </authorList>
    </citation>
    <scope>NUCLEOTIDE SEQUENCE [LARGE SCALE GENOMIC DNA]</scope>
    <source>
        <strain evidence="2">ATCC 35061 / DSM 861 / OCM 144 / PS</strain>
    </source>
</reference>